<dbReference type="PROSITE" id="PS01305">
    <property type="entry name" value="MOAA_NIFB_PQQE"/>
    <property type="match status" value="1"/>
</dbReference>
<dbReference type="EMBL" id="QYZD01000046">
    <property type="protein sequence ID" value="RJG17765.1"/>
    <property type="molecule type" value="Genomic_DNA"/>
</dbReference>
<name>A0A3A3GAQ2_PANTH</name>
<comment type="caution">
    <text evidence="9">The sequence shown here is derived from an EMBL/GenBank/DDBJ whole genome shotgun (WGS) entry which is preliminary data.</text>
</comment>
<keyword evidence="2" id="KW-0004">4Fe-4S</keyword>
<keyword evidence="5" id="KW-0408">Iron</keyword>
<dbReference type="InterPro" id="IPR023867">
    <property type="entry name" value="Sulphatase_maturase_rSAM"/>
</dbReference>
<evidence type="ECO:0000256" key="4">
    <source>
        <dbReference type="ARBA" id="ARBA00022723"/>
    </source>
</evidence>
<dbReference type="SUPFAM" id="SSF102114">
    <property type="entry name" value="Radical SAM enzymes"/>
    <property type="match status" value="1"/>
</dbReference>
<dbReference type="PANTHER" id="PTHR43273">
    <property type="entry name" value="ANAEROBIC SULFATASE-MATURATING ENZYME HOMOLOG ASLB-RELATED"/>
    <property type="match status" value="1"/>
</dbReference>
<dbReference type="InterPro" id="IPR000385">
    <property type="entry name" value="MoaA_NifB_PqqE_Fe-S-bd_CS"/>
</dbReference>
<proteinExistence type="inferred from homology"/>
<feature type="domain" description="Radical SAM core" evidence="8">
    <location>
        <begin position="89"/>
        <end position="242"/>
    </location>
</feature>
<reference evidence="9 10" key="1">
    <citation type="submission" date="2018-09" db="EMBL/GenBank/DDBJ databases">
        <title>Paenibacillus SK2017-BO5.</title>
        <authorList>
            <person name="Piskunova J.V."/>
            <person name="Dubiley S.A."/>
            <person name="Severinov K.V."/>
        </authorList>
    </citation>
    <scope>NUCLEOTIDE SEQUENCE [LARGE SCALE GENOMIC DNA]</scope>
    <source>
        <strain evidence="9 10">BO5</strain>
    </source>
</reference>
<dbReference type="GO" id="GO:0051539">
    <property type="term" value="F:4 iron, 4 sulfur cluster binding"/>
    <property type="evidence" value="ECO:0007669"/>
    <property type="project" value="UniProtKB-KW"/>
</dbReference>
<comment type="similarity">
    <text evidence="7">Belongs to the radical SAM superfamily. Anaerobic sulfatase-maturating enzyme family.</text>
</comment>
<dbReference type="InterPro" id="IPR023885">
    <property type="entry name" value="4Fe4S-binding_SPASM_dom"/>
</dbReference>
<comment type="cofactor">
    <cofactor evidence="1">
        <name>[4Fe-4S] cluster</name>
        <dbReference type="ChEBI" id="CHEBI:49883"/>
    </cofactor>
</comment>
<evidence type="ECO:0000313" key="9">
    <source>
        <dbReference type="EMBL" id="RJG17765.1"/>
    </source>
</evidence>
<evidence type="ECO:0000256" key="1">
    <source>
        <dbReference type="ARBA" id="ARBA00001966"/>
    </source>
</evidence>
<dbReference type="Proteomes" id="UP000266177">
    <property type="component" value="Unassembled WGS sequence"/>
</dbReference>
<dbReference type="InterPro" id="IPR058240">
    <property type="entry name" value="rSAM_sf"/>
</dbReference>
<organism evidence="9 10">
    <name type="scientific">Paenibacillus thiaminolyticus</name>
    <name type="common">Bacillus thiaminolyticus</name>
    <dbReference type="NCBI Taxonomy" id="49283"/>
    <lineage>
        <taxon>Bacteria</taxon>
        <taxon>Bacillati</taxon>
        <taxon>Bacillota</taxon>
        <taxon>Bacilli</taxon>
        <taxon>Bacillales</taxon>
        <taxon>Paenibacillaceae</taxon>
        <taxon>Paenibacillus</taxon>
    </lineage>
</organism>
<protein>
    <submittedName>
        <fullName evidence="9">Cys-rich peptide radical SAM maturase CcpM</fullName>
    </submittedName>
</protein>
<dbReference type="AlphaFoldDB" id="A0A3A3GAQ2"/>
<keyword evidence="4" id="KW-0479">Metal-binding</keyword>
<dbReference type="CDD" id="cd01335">
    <property type="entry name" value="Radical_SAM"/>
    <property type="match status" value="1"/>
</dbReference>
<evidence type="ECO:0000256" key="6">
    <source>
        <dbReference type="ARBA" id="ARBA00023014"/>
    </source>
</evidence>
<accession>A0A3A3GAQ2</accession>
<dbReference type="NCBIfam" id="TIGR04068">
    <property type="entry name" value="rSAM_ocin_clost"/>
    <property type="match status" value="1"/>
</dbReference>
<dbReference type="NCBIfam" id="TIGR04085">
    <property type="entry name" value="rSAM_more_4Fe4S"/>
    <property type="match status" value="1"/>
</dbReference>
<dbReference type="Pfam" id="PF04055">
    <property type="entry name" value="Radical_SAM"/>
    <property type="match status" value="1"/>
</dbReference>
<dbReference type="PANTHER" id="PTHR43273:SF3">
    <property type="entry name" value="ANAEROBIC SULFATASE-MATURATING ENZYME HOMOLOG ASLB-RELATED"/>
    <property type="match status" value="1"/>
</dbReference>
<dbReference type="SFLD" id="SFLDG01384">
    <property type="entry name" value="thioether_bond_formation_requi"/>
    <property type="match status" value="1"/>
</dbReference>
<evidence type="ECO:0000256" key="2">
    <source>
        <dbReference type="ARBA" id="ARBA00022485"/>
    </source>
</evidence>
<dbReference type="InterPro" id="IPR007197">
    <property type="entry name" value="rSAM"/>
</dbReference>
<dbReference type="SFLD" id="SFLDG01386">
    <property type="entry name" value="main_SPASM_domain-containing"/>
    <property type="match status" value="1"/>
</dbReference>
<dbReference type="InterPro" id="IPR013785">
    <property type="entry name" value="Aldolase_TIM"/>
</dbReference>
<dbReference type="GO" id="GO:0046872">
    <property type="term" value="F:metal ion binding"/>
    <property type="evidence" value="ECO:0007669"/>
    <property type="project" value="UniProtKB-KW"/>
</dbReference>
<evidence type="ECO:0000259" key="8">
    <source>
        <dbReference type="Pfam" id="PF04055"/>
    </source>
</evidence>
<dbReference type="OrthoDB" id="9808591at2"/>
<dbReference type="SFLD" id="SFLDS00029">
    <property type="entry name" value="Radical_SAM"/>
    <property type="match status" value="1"/>
</dbReference>
<dbReference type="RefSeq" id="WP_119796459.1">
    <property type="nucleotide sequence ID" value="NZ_QYZD01000046.1"/>
</dbReference>
<dbReference type="InterPro" id="IPR024001">
    <property type="entry name" value="Cys-rich_pep_rSAM_mat_CcpM"/>
</dbReference>
<keyword evidence="3" id="KW-0949">S-adenosyl-L-methionine</keyword>
<keyword evidence="6" id="KW-0411">Iron-sulfur</keyword>
<sequence length="483" mass="55535">MQTEEKPLIHLFRTAKQCYMFDTNTNEIINIDPSIYEIVRNYTGDECHAIDRLKKRGYLTAKRKFAMVHPADEMLEDTLDRKLYTMALQLTQNCNLRCQYCVYSGSYTNRTHSNKRMNKEVAFKAIDLLIRHSADSPTVNLGFYGGEPLLEFQLIRACIEYAKEKMCGKKLIFNITTNATLFTAEVIDFLSENEVNITISLDGPEVMHDKHRKFAVNGCGTFSNVMQNIEMIKEKHPEYIEKINFNTVIDPQNDYSCVSDFFGNYETVKDFMVTSAVINDMYRKDSVSISQDYQSSVNYEHFKLFLSKLGKLDQQYVSKLVQPTYSRLRETVHNRLRMPTSKFLKDHPSGPCVPGAQRLFVDVEGNLYPCERVSETSSVMRIGHVDTGFDITKVRVILNLGRLTEEACRSCWAFRMCNQCAAAADGINELSAELRLELCENVRNYVDDMLKTYCTLREMGCDFEEQAMLEVSMNEEKGSCISI</sequence>
<dbReference type="GO" id="GO:0016491">
    <property type="term" value="F:oxidoreductase activity"/>
    <property type="evidence" value="ECO:0007669"/>
    <property type="project" value="InterPro"/>
</dbReference>
<evidence type="ECO:0000256" key="7">
    <source>
        <dbReference type="ARBA" id="ARBA00023601"/>
    </source>
</evidence>
<dbReference type="SFLD" id="SFLDG01067">
    <property type="entry name" value="SPASM/twitch_domain_containing"/>
    <property type="match status" value="1"/>
</dbReference>
<gene>
    <name evidence="9" type="primary">ccpM</name>
    <name evidence="9" type="ORF">DQX05_27430</name>
</gene>
<dbReference type="Gene3D" id="3.20.20.70">
    <property type="entry name" value="Aldolase class I"/>
    <property type="match status" value="1"/>
</dbReference>
<evidence type="ECO:0000313" key="10">
    <source>
        <dbReference type="Proteomes" id="UP000266177"/>
    </source>
</evidence>
<evidence type="ECO:0000256" key="5">
    <source>
        <dbReference type="ARBA" id="ARBA00023004"/>
    </source>
</evidence>
<evidence type="ECO:0000256" key="3">
    <source>
        <dbReference type="ARBA" id="ARBA00022691"/>
    </source>
</evidence>